<name>A0A1I5DHV6_9ACTN</name>
<keyword evidence="2" id="KW-0808">Transferase</keyword>
<dbReference type="PANTHER" id="PTHR43685">
    <property type="entry name" value="GLYCOSYLTRANSFERASE"/>
    <property type="match status" value="1"/>
</dbReference>
<organism evidence="2 3">
    <name type="scientific">Geodermatophilus obscurus</name>
    <dbReference type="NCBI Taxonomy" id="1861"/>
    <lineage>
        <taxon>Bacteria</taxon>
        <taxon>Bacillati</taxon>
        <taxon>Actinomycetota</taxon>
        <taxon>Actinomycetes</taxon>
        <taxon>Geodermatophilales</taxon>
        <taxon>Geodermatophilaceae</taxon>
        <taxon>Geodermatophilus</taxon>
    </lineage>
</organism>
<feature type="domain" description="Glycosyltransferase 2-like" evidence="1">
    <location>
        <begin position="16"/>
        <end position="155"/>
    </location>
</feature>
<dbReference type="CDD" id="cd00761">
    <property type="entry name" value="Glyco_tranf_GTA_type"/>
    <property type="match status" value="1"/>
</dbReference>
<dbReference type="RefSeq" id="WP_177225101.1">
    <property type="nucleotide sequence ID" value="NZ_FOWE01000002.1"/>
</dbReference>
<evidence type="ECO:0000259" key="1">
    <source>
        <dbReference type="Pfam" id="PF00535"/>
    </source>
</evidence>
<dbReference type="InterPro" id="IPR029044">
    <property type="entry name" value="Nucleotide-diphossugar_trans"/>
</dbReference>
<keyword evidence="3" id="KW-1185">Reference proteome</keyword>
<dbReference type="Proteomes" id="UP000183642">
    <property type="component" value="Unassembled WGS sequence"/>
</dbReference>
<dbReference type="InterPro" id="IPR001173">
    <property type="entry name" value="Glyco_trans_2-like"/>
</dbReference>
<evidence type="ECO:0000313" key="3">
    <source>
        <dbReference type="Proteomes" id="UP000183642"/>
    </source>
</evidence>
<dbReference type="Gene3D" id="3.90.550.10">
    <property type="entry name" value="Spore Coat Polysaccharide Biosynthesis Protein SpsA, Chain A"/>
    <property type="match status" value="1"/>
</dbReference>
<dbReference type="PANTHER" id="PTHR43685:SF2">
    <property type="entry name" value="GLYCOSYLTRANSFERASE 2-LIKE DOMAIN-CONTAINING PROTEIN"/>
    <property type="match status" value="1"/>
</dbReference>
<proteinExistence type="predicted"/>
<dbReference type="GO" id="GO:0016740">
    <property type="term" value="F:transferase activity"/>
    <property type="evidence" value="ECO:0007669"/>
    <property type="project" value="UniProtKB-KW"/>
</dbReference>
<reference evidence="3" key="1">
    <citation type="submission" date="2016-10" db="EMBL/GenBank/DDBJ databases">
        <authorList>
            <person name="Varghese N."/>
            <person name="Submissions S."/>
        </authorList>
    </citation>
    <scope>NUCLEOTIDE SEQUENCE [LARGE SCALE GENOMIC DNA]</scope>
    <source>
        <strain evidence="3">DSM 43161</strain>
    </source>
</reference>
<evidence type="ECO:0000313" key="2">
    <source>
        <dbReference type="EMBL" id="SFN98844.1"/>
    </source>
</evidence>
<sequence>MRFHRALPLSAPARVSVVVPCYRYGRYLHDVVASALDQPGLDVDVLVVDDASPDDSAAIAHAIAEEEPRVRVVVNDPNLGHIATYNRGIAEVTGDYVVLLSADDLLTPGSLTRSVALMQAHPSVGLAYGYPLEFRGQPPTTRSGPATWITWPGHEWLHVFCRRGRNLVFNPEVVLRREVMAELGAYDPALPHGADMDLWMRTALHWDVGRVVGPEQGLYRQHDDNMHVESFGGVLDDLVGRRLVFDRVLLVSARDVVAPPERRRLHATAYRALAREAVDLAIRTVDGGHPEAAVRCKQYLAFAEETWPAVRHGRAWQAAVGRLGGGSSALRARAGETARQVRDSARWRVWRRLGV</sequence>
<gene>
    <name evidence="2" type="ORF">SAMN05660359_00796</name>
</gene>
<dbReference type="EMBL" id="FOWE01000002">
    <property type="protein sequence ID" value="SFN98844.1"/>
    <property type="molecule type" value="Genomic_DNA"/>
</dbReference>
<dbReference type="SUPFAM" id="SSF53448">
    <property type="entry name" value="Nucleotide-diphospho-sugar transferases"/>
    <property type="match status" value="1"/>
</dbReference>
<dbReference type="Pfam" id="PF00535">
    <property type="entry name" value="Glycos_transf_2"/>
    <property type="match status" value="1"/>
</dbReference>
<protein>
    <submittedName>
        <fullName evidence="2">Glycosyl transferase family 2</fullName>
    </submittedName>
</protein>
<accession>A0A1I5DHV6</accession>
<dbReference type="AlphaFoldDB" id="A0A1I5DHV6"/>
<dbReference type="InterPro" id="IPR050834">
    <property type="entry name" value="Glycosyltransf_2"/>
</dbReference>